<feature type="transmembrane region" description="Helical" evidence="1">
    <location>
        <begin position="17"/>
        <end position="34"/>
    </location>
</feature>
<accession>A0A926F9H7</accession>
<evidence type="ECO:0000313" key="3">
    <source>
        <dbReference type="Proteomes" id="UP000647416"/>
    </source>
</evidence>
<keyword evidence="1" id="KW-0472">Membrane</keyword>
<comment type="caution">
    <text evidence="2">The sequence shown here is derived from an EMBL/GenBank/DDBJ whole genome shotgun (WGS) entry which is preliminary data.</text>
</comment>
<evidence type="ECO:0000313" key="2">
    <source>
        <dbReference type="EMBL" id="MBC8595307.1"/>
    </source>
</evidence>
<evidence type="ECO:0000256" key="1">
    <source>
        <dbReference type="SAM" id="Phobius"/>
    </source>
</evidence>
<keyword evidence="1" id="KW-0812">Transmembrane</keyword>
<keyword evidence="3" id="KW-1185">Reference proteome</keyword>
<dbReference type="Proteomes" id="UP000647416">
    <property type="component" value="Unassembled WGS sequence"/>
</dbReference>
<gene>
    <name evidence="2" type="ORF">H8706_00260</name>
</gene>
<reference evidence="2" key="1">
    <citation type="submission" date="2020-08" db="EMBL/GenBank/DDBJ databases">
        <title>Genome public.</title>
        <authorList>
            <person name="Liu C."/>
            <person name="Sun Q."/>
        </authorList>
    </citation>
    <scope>NUCLEOTIDE SEQUENCE</scope>
    <source>
        <strain evidence="2">NSJ-50</strain>
    </source>
</reference>
<dbReference type="AlphaFoldDB" id="A0A926F9H7"/>
<dbReference type="RefSeq" id="WP_262431032.1">
    <property type="nucleotide sequence ID" value="NZ_JACRTE010000001.1"/>
</dbReference>
<keyword evidence="1" id="KW-1133">Transmembrane helix</keyword>
<protein>
    <submittedName>
        <fullName evidence="2">Uncharacterized protein</fullName>
    </submittedName>
</protein>
<sequence>MRLTVWDLIRYLYKHKFFIMICVVCSFILSKLYVDKIQTYSAEVVIRYKDGCVSNGYSLDGSKFDVNEIVSPKVIANANKDLSFNVTDDGIRANTKIIPIVPSSEEKLKESKQKLGEEYEYHPNVFKILYKGNHSYYETRDTLDKLIDNYFKYYNEKYLYLASVSEVDYDLNKQDYDYLEQAEILQSNIDSTISILESYVGNNEYRSPATGLTFNDLINEFTYLSEFKLPLIFSRIYTARLTLDKDLLINKYTERKEQSGLMNKNNSEKATLAEDRMKAYVKANVDVPNSYNSNKNNGDDDITIIQDVHDDERRISSQTTYDTLIKNYVTDSTAANDNSIDLKQCEDIIKIFSSPADKSVDYAEYEKLVKNDISDTLEKLKNLYTTAFELIDDYNAYVPSKHIESLTGIRYYENVYSSLYYLIAVIIGFVLSCIIALAIEIMRRYAYFSKNGKNDGETLEPSSVIPDISTDDITD</sequence>
<proteinExistence type="predicted"/>
<feature type="transmembrane region" description="Helical" evidence="1">
    <location>
        <begin position="419"/>
        <end position="439"/>
    </location>
</feature>
<dbReference type="EMBL" id="JACRTE010000001">
    <property type="protein sequence ID" value="MBC8595307.1"/>
    <property type="molecule type" value="Genomic_DNA"/>
</dbReference>
<name>A0A926F9H7_9FIRM</name>
<organism evidence="2 3">
    <name type="scientific">Qingrenia yutianensis</name>
    <dbReference type="NCBI Taxonomy" id="2763676"/>
    <lineage>
        <taxon>Bacteria</taxon>
        <taxon>Bacillati</taxon>
        <taxon>Bacillota</taxon>
        <taxon>Clostridia</taxon>
        <taxon>Eubacteriales</taxon>
        <taxon>Oscillospiraceae</taxon>
        <taxon>Qingrenia</taxon>
    </lineage>
</organism>